<feature type="coiled-coil region" evidence="5">
    <location>
        <begin position="84"/>
        <end position="125"/>
    </location>
</feature>
<name>U2UZ06_9ACTN</name>
<keyword evidence="10" id="KW-1185">Reference proteome</keyword>
<keyword evidence="5" id="KW-0175">Coiled coil</keyword>
<evidence type="ECO:0000256" key="5">
    <source>
        <dbReference type="SAM" id="Coils"/>
    </source>
</evidence>
<evidence type="ECO:0000256" key="3">
    <source>
        <dbReference type="ARBA" id="ARBA00022960"/>
    </source>
</evidence>
<protein>
    <recommendedName>
        <fullName evidence="2">Cell shape-determining protein MreC</fullName>
    </recommendedName>
    <alternativeName>
        <fullName evidence="4">Cell shape protein MreC</fullName>
    </alternativeName>
</protein>
<dbReference type="Proteomes" id="UP000016638">
    <property type="component" value="Unassembled WGS sequence"/>
</dbReference>
<reference evidence="9 10" key="1">
    <citation type="submission" date="2013-08" db="EMBL/GenBank/DDBJ databases">
        <authorList>
            <person name="Durkin A.S."/>
            <person name="Haft D.R."/>
            <person name="McCorrison J."/>
            <person name="Torralba M."/>
            <person name="Gillis M."/>
            <person name="Haft D.H."/>
            <person name="Methe B."/>
            <person name="Sutton G."/>
            <person name="Nelson K.E."/>
        </authorList>
    </citation>
    <scope>NUCLEOTIDE SEQUENCE [LARGE SCALE GENOMIC DNA]</scope>
    <source>
        <strain evidence="9 10">F0195</strain>
    </source>
</reference>
<dbReference type="PATRIC" id="fig|1125712.3.peg.1352"/>
<keyword evidence="3" id="KW-0133">Cell shape</keyword>
<dbReference type="GO" id="GO:0005886">
    <property type="term" value="C:plasma membrane"/>
    <property type="evidence" value="ECO:0007669"/>
    <property type="project" value="TreeGrafter"/>
</dbReference>
<dbReference type="Gene3D" id="2.40.10.340">
    <property type="entry name" value="Rod shape-determining protein MreC, domain 1"/>
    <property type="match status" value="1"/>
</dbReference>
<dbReference type="PANTHER" id="PTHR34138">
    <property type="entry name" value="CELL SHAPE-DETERMINING PROTEIN MREC"/>
    <property type="match status" value="1"/>
</dbReference>
<keyword evidence="7" id="KW-0812">Transmembrane</keyword>
<dbReference type="Gene3D" id="2.40.10.350">
    <property type="entry name" value="Rod shape-determining protein MreC, domain 2"/>
    <property type="match status" value="1"/>
</dbReference>
<evidence type="ECO:0000256" key="4">
    <source>
        <dbReference type="ARBA" id="ARBA00032089"/>
    </source>
</evidence>
<dbReference type="InterPro" id="IPR007221">
    <property type="entry name" value="MreC"/>
</dbReference>
<proteinExistence type="inferred from homology"/>
<organism evidence="9 10">
    <name type="scientific">Olsenella profusa F0195</name>
    <dbReference type="NCBI Taxonomy" id="1125712"/>
    <lineage>
        <taxon>Bacteria</taxon>
        <taxon>Bacillati</taxon>
        <taxon>Actinomycetota</taxon>
        <taxon>Coriobacteriia</taxon>
        <taxon>Coriobacteriales</taxon>
        <taxon>Atopobiaceae</taxon>
        <taxon>Olsenella</taxon>
    </lineage>
</organism>
<dbReference type="EMBL" id="AWEZ01000045">
    <property type="protein sequence ID" value="ERL08337.1"/>
    <property type="molecule type" value="Genomic_DNA"/>
</dbReference>
<comment type="caution">
    <text evidence="9">The sequence shown here is derived from an EMBL/GenBank/DDBJ whole genome shotgun (WGS) entry which is preliminary data.</text>
</comment>
<dbReference type="InterPro" id="IPR042177">
    <property type="entry name" value="Cell/Rod_1"/>
</dbReference>
<comment type="similarity">
    <text evidence="1">Belongs to the MreC family.</text>
</comment>
<feature type="domain" description="Rod shape-determining protein MreC beta-barrel core" evidence="8">
    <location>
        <begin position="137"/>
        <end position="282"/>
    </location>
</feature>
<sequence>MAFFGSGRDEAPGIKRRDSGSGGRLFIMLVIVSLVMFTMSVREDGSGALTTVRGAFMTVTTPIRIVGSVASLPFQGLGNVFSNLTANQESLSDLRAENERLASRNAELEEEAQAATRLQQLLELKNAYNLQSQAARIISASTDSWTRTVVIDRGTSSGLAVGMPVTDAGGAIGQIIECDAASSTVRLVTDENSDVSAMVQSSRAQGMLKGSTDGTLHLTLISTDQTVNVGDTIVTSGLGGVFPKGLPLGKVASVNRSDGALYYDIEVTPASSTENFEEVLVITSLTEEQEASSQDIAEADSQDAAVVGGDSSGSDSPASPGASGTDAASGPKRTSGQ</sequence>
<dbReference type="Pfam" id="PF04085">
    <property type="entry name" value="MreC"/>
    <property type="match status" value="1"/>
</dbReference>
<dbReference type="InterPro" id="IPR055342">
    <property type="entry name" value="MreC_beta-barrel_core"/>
</dbReference>
<dbReference type="PANTHER" id="PTHR34138:SF1">
    <property type="entry name" value="CELL SHAPE-DETERMINING PROTEIN MREC"/>
    <property type="match status" value="1"/>
</dbReference>
<dbReference type="RefSeq" id="WP_021726206.1">
    <property type="nucleotide sequence ID" value="NZ_AWEZ01000045.1"/>
</dbReference>
<dbReference type="AlphaFoldDB" id="U2UZ06"/>
<evidence type="ECO:0000256" key="7">
    <source>
        <dbReference type="SAM" id="Phobius"/>
    </source>
</evidence>
<keyword evidence="7" id="KW-1133">Transmembrane helix</keyword>
<dbReference type="GO" id="GO:0008360">
    <property type="term" value="P:regulation of cell shape"/>
    <property type="evidence" value="ECO:0007669"/>
    <property type="project" value="UniProtKB-KW"/>
</dbReference>
<dbReference type="NCBIfam" id="TIGR00219">
    <property type="entry name" value="mreC"/>
    <property type="match status" value="1"/>
</dbReference>
<feature type="transmembrane region" description="Helical" evidence="7">
    <location>
        <begin position="21"/>
        <end position="41"/>
    </location>
</feature>
<gene>
    <name evidence="9" type="primary">mreC</name>
    <name evidence="9" type="ORF">HMPREF1316_0228</name>
</gene>
<evidence type="ECO:0000256" key="2">
    <source>
        <dbReference type="ARBA" id="ARBA00013855"/>
    </source>
</evidence>
<feature type="region of interest" description="Disordered" evidence="6">
    <location>
        <begin position="290"/>
        <end position="337"/>
    </location>
</feature>
<dbReference type="eggNOG" id="COG1792">
    <property type="taxonomic scope" value="Bacteria"/>
</dbReference>
<evidence type="ECO:0000313" key="10">
    <source>
        <dbReference type="Proteomes" id="UP000016638"/>
    </source>
</evidence>
<evidence type="ECO:0000256" key="6">
    <source>
        <dbReference type="SAM" id="MobiDB-lite"/>
    </source>
</evidence>
<evidence type="ECO:0000313" key="9">
    <source>
        <dbReference type="EMBL" id="ERL08337.1"/>
    </source>
</evidence>
<accession>U2UZ06</accession>
<evidence type="ECO:0000259" key="8">
    <source>
        <dbReference type="Pfam" id="PF04085"/>
    </source>
</evidence>
<dbReference type="InterPro" id="IPR042175">
    <property type="entry name" value="Cell/Rod_MreC_2"/>
</dbReference>
<evidence type="ECO:0000256" key="1">
    <source>
        <dbReference type="ARBA" id="ARBA00009369"/>
    </source>
</evidence>
<keyword evidence="7" id="KW-0472">Membrane</keyword>
<dbReference type="STRING" id="1125712.HMPREF1316_0228"/>
<feature type="compositionally biased region" description="Low complexity" evidence="6">
    <location>
        <begin position="304"/>
        <end position="324"/>
    </location>
</feature>
<dbReference type="OrthoDB" id="9808025at2"/>